<feature type="signal peptide" evidence="1">
    <location>
        <begin position="1"/>
        <end position="20"/>
    </location>
</feature>
<gene>
    <name evidence="3" type="ordered locus">Phep_2881</name>
</gene>
<dbReference type="Pfam" id="PF06439">
    <property type="entry name" value="3keto-disac_hyd"/>
    <property type="match status" value="2"/>
</dbReference>
<dbReference type="AlphaFoldDB" id="C6Y1T7"/>
<evidence type="ECO:0000313" key="3">
    <source>
        <dbReference type="EMBL" id="ACU05079.1"/>
    </source>
</evidence>
<dbReference type="EMBL" id="CP001681">
    <property type="protein sequence ID" value="ACU05079.1"/>
    <property type="molecule type" value="Genomic_DNA"/>
</dbReference>
<feature type="domain" description="3-keto-alpha-glucoside-1,2-lyase/3-keto-2-hydroxy-glucal hydratase" evidence="2">
    <location>
        <begin position="240"/>
        <end position="449"/>
    </location>
</feature>
<evidence type="ECO:0000259" key="2">
    <source>
        <dbReference type="Pfam" id="PF06439"/>
    </source>
</evidence>
<evidence type="ECO:0000256" key="1">
    <source>
        <dbReference type="SAM" id="SignalP"/>
    </source>
</evidence>
<feature type="chain" id="PRO_5002974591" description="3-keto-alpha-glucoside-1,2-lyase/3-keto-2-hydroxy-glucal hydratase domain-containing protein" evidence="1">
    <location>
        <begin position="21"/>
        <end position="452"/>
    </location>
</feature>
<dbReference type="GO" id="GO:0016787">
    <property type="term" value="F:hydrolase activity"/>
    <property type="evidence" value="ECO:0007669"/>
    <property type="project" value="InterPro"/>
</dbReference>
<keyword evidence="4" id="KW-1185">Reference proteome</keyword>
<dbReference type="KEGG" id="phe:Phep_2881"/>
<reference evidence="3 4" key="1">
    <citation type="journal article" date="2009" name="Stand. Genomic Sci.">
        <title>Complete genome sequence of Pedobacter heparinus type strain (HIM 762-3).</title>
        <authorList>
            <person name="Han C."/>
            <person name="Spring S."/>
            <person name="Lapidus A."/>
            <person name="Del Rio T.G."/>
            <person name="Tice H."/>
            <person name="Copeland A."/>
            <person name="Cheng J.F."/>
            <person name="Lucas S."/>
            <person name="Chen F."/>
            <person name="Nolan M."/>
            <person name="Bruce D."/>
            <person name="Goodwin L."/>
            <person name="Pitluck S."/>
            <person name="Ivanova N."/>
            <person name="Mavromatis K."/>
            <person name="Mikhailova N."/>
            <person name="Pati A."/>
            <person name="Chen A."/>
            <person name="Palaniappan K."/>
            <person name="Land M."/>
            <person name="Hauser L."/>
            <person name="Chang Y.J."/>
            <person name="Jeffries C.C."/>
            <person name="Saunders E."/>
            <person name="Chertkov O."/>
            <person name="Brettin T."/>
            <person name="Goker M."/>
            <person name="Rohde M."/>
            <person name="Bristow J."/>
            <person name="Eisen J.A."/>
            <person name="Markowitz V."/>
            <person name="Hugenholtz P."/>
            <person name="Kyrpides N.C."/>
            <person name="Klenk H.P."/>
            <person name="Detter J.C."/>
        </authorList>
    </citation>
    <scope>NUCLEOTIDE SEQUENCE [LARGE SCALE GENOMIC DNA]</scope>
    <source>
        <strain evidence="4">ATCC 13125 / DSM 2366 / CIP 104194 / JCM 7457 / NBRC 12017 / NCIMB 9290 / NRRL B-14731 / HIM 762-3</strain>
    </source>
</reference>
<organism evidence="3 4">
    <name type="scientific">Pedobacter heparinus (strain ATCC 13125 / DSM 2366 / CIP 104194 / JCM 7457 / NBRC 12017 / NCIMB 9290 / NRRL B-14731 / HIM 762-3)</name>
    <dbReference type="NCBI Taxonomy" id="485917"/>
    <lineage>
        <taxon>Bacteria</taxon>
        <taxon>Pseudomonadati</taxon>
        <taxon>Bacteroidota</taxon>
        <taxon>Sphingobacteriia</taxon>
        <taxon>Sphingobacteriales</taxon>
        <taxon>Sphingobacteriaceae</taxon>
        <taxon>Pedobacter</taxon>
    </lineage>
</organism>
<keyword evidence="1" id="KW-0732">Signal</keyword>
<protein>
    <recommendedName>
        <fullName evidence="2">3-keto-alpha-glucoside-1,2-lyase/3-keto-2-hydroxy-glucal hydratase domain-containing protein</fullName>
    </recommendedName>
</protein>
<name>C6Y1T7_PEDHD</name>
<proteinExistence type="predicted"/>
<dbReference type="InterPro" id="IPR010496">
    <property type="entry name" value="AL/BT2_dom"/>
</dbReference>
<dbReference type="HOGENOM" id="CLU_050017_0_0_10"/>
<dbReference type="eggNOG" id="COG2152">
    <property type="taxonomic scope" value="Bacteria"/>
</dbReference>
<dbReference type="STRING" id="485917.Phep_2881"/>
<dbReference type="OrthoDB" id="9806233at2"/>
<dbReference type="Gene3D" id="2.60.120.560">
    <property type="entry name" value="Exo-inulinase, domain 1"/>
    <property type="match status" value="2"/>
</dbReference>
<sequence length="452" mass="50648">MNIRKLVSLLLLFSTAGVYAQTAGWKNLFDGKTLKGWHQLNGKAKYEVINGSIVGTTVTAEPNSFLATNEDYGDFILELELKVGQMNSGIQFRSLSDPADHNGRVRGYQVEVDPSDRAWSGGIYDEARRGWMYQTEMHPAAKKAFVKKGWNKYRIEAIGPVIRTWVNDVPVAYMVDDMTAKGFIALQVHGVKERAGGAQIQWRNIKIQTGAAMRPRPLDLSVPVANYTLNTLSPLEQAQGFSLLFNGKDLRGWRAVLKQSPPEKGWEVENGILHIMPADSSAKNKYGDLLSARQYKAFELNFDFKLTEGANSGVKYFVMESENAARAGLGLEYQILDDERHPDAKLGTAGNRTMSSLYDLIPADKLDPRFKKNIGEWNQGKIIVYPNNLVQHWLNGFKVVEYQRGSNIYKVLVAHSKFAGKEGFGLAERGPVLLQDHGNAVYYKNIKIRELN</sequence>
<evidence type="ECO:0000313" key="4">
    <source>
        <dbReference type="Proteomes" id="UP000000852"/>
    </source>
</evidence>
<dbReference type="eggNOG" id="COG1082">
    <property type="taxonomic scope" value="Bacteria"/>
</dbReference>
<dbReference type="Proteomes" id="UP000000852">
    <property type="component" value="Chromosome"/>
</dbReference>
<accession>C6Y1T7</accession>
<dbReference type="RefSeq" id="WP_015808689.1">
    <property type="nucleotide sequence ID" value="NC_013061.1"/>
</dbReference>
<feature type="domain" description="3-keto-alpha-glucoside-1,2-lyase/3-keto-2-hydroxy-glucal hydratase" evidence="2">
    <location>
        <begin position="24"/>
        <end position="208"/>
    </location>
</feature>